<evidence type="ECO:0000313" key="8">
    <source>
        <dbReference type="Proteomes" id="UP001321421"/>
    </source>
</evidence>
<dbReference type="InterPro" id="IPR010196">
    <property type="entry name" value="OSB_synthase_MenC1"/>
</dbReference>
<dbReference type="NCBIfam" id="NF002782">
    <property type="entry name" value="PRK02901.1"/>
    <property type="match status" value="1"/>
</dbReference>
<dbReference type="PANTHER" id="PTHR48073">
    <property type="entry name" value="O-SUCCINYLBENZOATE SYNTHASE-RELATED"/>
    <property type="match status" value="1"/>
</dbReference>
<dbReference type="Pfam" id="PF18374">
    <property type="entry name" value="Enolase_like_N"/>
    <property type="match status" value="1"/>
</dbReference>
<comment type="similarity">
    <text evidence="4">Belongs to the mandelate racemase/muconate lactonizing enzyme family. MenC type 1 subfamily.</text>
</comment>
<dbReference type="Gene3D" id="3.20.20.120">
    <property type="entry name" value="Enolase-like C-terminal domain"/>
    <property type="match status" value="1"/>
</dbReference>
<gene>
    <name evidence="4 7" type="primary">menC</name>
    <name evidence="7" type="ORF">GCM10025872_03940</name>
</gene>
<feature type="active site" description="Proton donor" evidence="4">
    <location>
        <position position="108"/>
    </location>
</feature>
<comment type="catalytic activity">
    <reaction evidence="4">
        <text>(1R,6R)-6-hydroxy-2-succinyl-cyclohexa-2,4-diene-1-carboxylate = 2-succinylbenzoate + H2O</text>
        <dbReference type="Rhea" id="RHEA:10196"/>
        <dbReference type="ChEBI" id="CHEBI:15377"/>
        <dbReference type="ChEBI" id="CHEBI:18325"/>
        <dbReference type="ChEBI" id="CHEBI:58689"/>
        <dbReference type="EC" id="4.2.1.113"/>
    </reaction>
</comment>
<comment type="pathway">
    <text evidence="4">Quinol/quinone metabolism; menaquinone biosynthesis.</text>
</comment>
<keyword evidence="1 4" id="KW-0479">Metal-binding</keyword>
<organism evidence="7 8">
    <name type="scientific">Barrientosiimonas endolithica</name>
    <dbReference type="NCBI Taxonomy" id="1535208"/>
    <lineage>
        <taxon>Bacteria</taxon>
        <taxon>Bacillati</taxon>
        <taxon>Actinomycetota</taxon>
        <taxon>Actinomycetes</taxon>
        <taxon>Micrococcales</taxon>
        <taxon>Dermacoccaceae</taxon>
        <taxon>Barrientosiimonas</taxon>
    </lineage>
</organism>
<name>A0ABM8H7J8_9MICO</name>
<comment type="pathway">
    <text evidence="4">Quinol/quinone metabolism; 1,4-dihydroxy-2-naphthoate biosynthesis; 1,4-dihydroxy-2-naphthoate from chorismate: step 4/7.</text>
</comment>
<dbReference type="InterPro" id="IPR013342">
    <property type="entry name" value="Mandelate_racemase_C"/>
</dbReference>
<evidence type="ECO:0000256" key="4">
    <source>
        <dbReference type="HAMAP-Rule" id="MF_00470"/>
    </source>
</evidence>
<evidence type="ECO:0000313" key="7">
    <source>
        <dbReference type="EMBL" id="BDZ56737.1"/>
    </source>
</evidence>
<dbReference type="PANTHER" id="PTHR48073:SF2">
    <property type="entry name" value="O-SUCCINYLBENZOATE SYNTHASE"/>
    <property type="match status" value="1"/>
</dbReference>
<comment type="function">
    <text evidence="4">Converts 2-succinyl-6-hydroxy-2,4-cyclohexadiene-1-carboxylate (SHCHC) to 2-succinylbenzoate (OSB).</text>
</comment>
<dbReference type="EMBL" id="AP027735">
    <property type="protein sequence ID" value="BDZ56737.1"/>
    <property type="molecule type" value="Genomic_DNA"/>
</dbReference>
<feature type="compositionally biased region" description="Polar residues" evidence="5">
    <location>
        <begin position="294"/>
        <end position="304"/>
    </location>
</feature>
<protein>
    <recommendedName>
        <fullName evidence="4">o-succinylbenzoate synthase</fullName>
        <shortName evidence="4">OSB synthase</shortName>
        <shortName evidence="4">OSBS</shortName>
        <ecNumber evidence="4">4.2.1.113</ecNumber>
    </recommendedName>
    <alternativeName>
        <fullName evidence="4">4-(2'-carboxyphenyl)-4-oxybutyric acid synthase</fullName>
    </alternativeName>
    <alternativeName>
        <fullName evidence="4">o-succinylbenzoic acid synthase</fullName>
    </alternativeName>
</protein>
<dbReference type="SFLD" id="SFLDF00009">
    <property type="entry name" value="o-succinylbenzoate_synthase"/>
    <property type="match status" value="1"/>
</dbReference>
<keyword evidence="3 4" id="KW-0456">Lyase</keyword>
<dbReference type="InterPro" id="IPR029065">
    <property type="entry name" value="Enolase_C-like"/>
</dbReference>
<keyword evidence="4" id="KW-0474">Menaquinone biosynthesis</keyword>
<evidence type="ECO:0000256" key="1">
    <source>
        <dbReference type="ARBA" id="ARBA00022723"/>
    </source>
</evidence>
<feature type="region of interest" description="Disordered" evidence="5">
    <location>
        <begin position="290"/>
        <end position="320"/>
    </location>
</feature>
<dbReference type="HAMAP" id="MF_00470">
    <property type="entry name" value="MenC_1"/>
    <property type="match status" value="1"/>
</dbReference>
<keyword evidence="2 4" id="KW-0460">Magnesium</keyword>
<evidence type="ECO:0000256" key="2">
    <source>
        <dbReference type="ARBA" id="ARBA00022842"/>
    </source>
</evidence>
<dbReference type="SUPFAM" id="SSF51604">
    <property type="entry name" value="Enolase C-terminal domain-like"/>
    <property type="match status" value="1"/>
</dbReference>
<dbReference type="SFLD" id="SFLDG00180">
    <property type="entry name" value="muconate_cycloisomerase"/>
    <property type="match status" value="1"/>
</dbReference>
<dbReference type="EC" id="4.2.1.113" evidence="4"/>
<dbReference type="CDD" id="cd03320">
    <property type="entry name" value="OSBS"/>
    <property type="match status" value="1"/>
</dbReference>
<feature type="binding site" evidence="4">
    <location>
        <position position="139"/>
    </location>
    <ligand>
        <name>Mg(2+)</name>
        <dbReference type="ChEBI" id="CHEBI:18420"/>
    </ligand>
</feature>
<feature type="active site" description="Proton acceptor" evidence="4">
    <location>
        <position position="217"/>
    </location>
</feature>
<accession>A0ABM8H7J8</accession>
<proteinExistence type="inferred from homology"/>
<sequence length="353" mass="37329">MSVFDVEQLVLDMRVVQLPLRTRFRGVTEREIALFPGPFGWGEFGPFLEYAPAESSRWLASAIEAAHVGWPEPVRGSVQVNATVPAVAAGEVAGVLARYDGTLTAKVKVAEPGQRLSDDLDRVAAVREAMGPDARIRVDANGGWSVEQATDALGRLAAYGLEYAEQPCATVEELRDLRITLARNGIDVPVAADESIRKAEDPLRVARLEAADVIVVKVAPLGGVRRALDVVAETGLPAVVSSALDSSVGIRAGLALAAALPRLDHACGLATLGLFDGDVVTESLVPQGVRSPCARSSPTRSCSTAGPHPTTGERGGRTGCGRRTPCSRISCTGERNAERAPGFRSGPLHFVRW</sequence>
<dbReference type="InterPro" id="IPR036849">
    <property type="entry name" value="Enolase-like_C_sf"/>
</dbReference>
<evidence type="ECO:0000259" key="6">
    <source>
        <dbReference type="SMART" id="SM00922"/>
    </source>
</evidence>
<feature type="binding site" evidence="4">
    <location>
        <position position="165"/>
    </location>
    <ligand>
        <name>Mg(2+)</name>
        <dbReference type="ChEBI" id="CHEBI:18420"/>
    </ligand>
</feature>
<evidence type="ECO:0000256" key="5">
    <source>
        <dbReference type="SAM" id="MobiDB-lite"/>
    </source>
</evidence>
<keyword evidence="8" id="KW-1185">Reference proteome</keyword>
<dbReference type="SMART" id="SM00922">
    <property type="entry name" value="MR_MLE"/>
    <property type="match status" value="1"/>
</dbReference>
<dbReference type="Proteomes" id="UP001321421">
    <property type="component" value="Chromosome"/>
</dbReference>
<feature type="domain" description="Mandelate racemase/muconate lactonizing enzyme C-terminal" evidence="6">
    <location>
        <begin position="85"/>
        <end position="184"/>
    </location>
</feature>
<comment type="cofactor">
    <cofactor evidence="4">
        <name>a divalent metal cation</name>
        <dbReference type="ChEBI" id="CHEBI:60240"/>
    </cofactor>
</comment>
<evidence type="ECO:0000256" key="3">
    <source>
        <dbReference type="ARBA" id="ARBA00023239"/>
    </source>
</evidence>
<dbReference type="Pfam" id="PF13378">
    <property type="entry name" value="MR_MLE_C"/>
    <property type="match status" value="1"/>
</dbReference>
<reference evidence="8" key="1">
    <citation type="journal article" date="2019" name="Int. J. Syst. Evol. Microbiol.">
        <title>The Global Catalogue of Microorganisms (GCM) 10K type strain sequencing project: providing services to taxonomists for standard genome sequencing and annotation.</title>
        <authorList>
            <consortium name="The Broad Institute Genomics Platform"/>
            <consortium name="The Broad Institute Genome Sequencing Center for Infectious Disease"/>
            <person name="Wu L."/>
            <person name="Ma J."/>
        </authorList>
    </citation>
    <scope>NUCLEOTIDE SEQUENCE [LARGE SCALE GENOMIC DNA]</scope>
    <source>
        <strain evidence="8">NBRC 110608</strain>
    </source>
</reference>
<feature type="binding site" evidence="4">
    <location>
        <position position="193"/>
    </location>
    <ligand>
        <name>Mg(2+)</name>
        <dbReference type="ChEBI" id="CHEBI:18420"/>
    </ligand>
</feature>
<dbReference type="SFLD" id="SFLDS00001">
    <property type="entry name" value="Enolase"/>
    <property type="match status" value="1"/>
</dbReference>